<proteinExistence type="predicted"/>
<sequence length="221" mass="23543">MKLPYILLLGSLTIPALSGCVIHINGDDSARHTGSMSSVFGSFDISEGRQVRNISTVNGGVELADNVTAEDVETVNGGIEIGHNVAIRNAEVVNGDIEAGNNLTVEKDVETVNGDVTLGAHALIKDTVGTVNGDISLRQASVGGNVETVNGNIDLREHTVITGNIVYAESRSDWDWGTSIPTLRIDDTSQVHGQIILHRDVKLLLSNPELENKVIRQYPGA</sequence>
<dbReference type="EMBL" id="JAOTJC010000008">
    <property type="protein sequence ID" value="MCU7555308.1"/>
    <property type="molecule type" value="Genomic_DNA"/>
</dbReference>
<name>A0ABT2VQZ4_9ALTE</name>
<reference evidence="3" key="1">
    <citation type="submission" date="2023-07" db="EMBL/GenBank/DDBJ databases">
        <title>Study on multiphase classification of strain Alteromonas salexigens isolated from the Yellow Sea.</title>
        <authorList>
            <person name="Sun L."/>
        </authorList>
    </citation>
    <scope>NUCLEOTIDE SEQUENCE [LARGE SCALE GENOMIC DNA]</scope>
    <source>
        <strain evidence="3">ASW11-19</strain>
    </source>
</reference>
<feature type="signal peptide" evidence="1">
    <location>
        <begin position="1"/>
        <end position="18"/>
    </location>
</feature>
<dbReference type="PROSITE" id="PS51257">
    <property type="entry name" value="PROKAR_LIPOPROTEIN"/>
    <property type="match status" value="1"/>
</dbReference>
<keyword evidence="3" id="KW-1185">Reference proteome</keyword>
<organism evidence="2 3">
    <name type="scientific">Alteromonas salexigens</name>
    <dbReference type="NCBI Taxonomy" id="2982530"/>
    <lineage>
        <taxon>Bacteria</taxon>
        <taxon>Pseudomonadati</taxon>
        <taxon>Pseudomonadota</taxon>
        <taxon>Gammaproteobacteria</taxon>
        <taxon>Alteromonadales</taxon>
        <taxon>Alteromonadaceae</taxon>
        <taxon>Alteromonas/Salinimonas group</taxon>
        <taxon>Alteromonas</taxon>
    </lineage>
</organism>
<dbReference type="Proteomes" id="UP001209257">
    <property type="component" value="Unassembled WGS sequence"/>
</dbReference>
<accession>A0ABT2VQZ4</accession>
<protein>
    <recommendedName>
        <fullName evidence="4">Polymer-forming cytoskeletal protein</fullName>
    </recommendedName>
</protein>
<dbReference type="InterPro" id="IPR011004">
    <property type="entry name" value="Trimer_LpxA-like_sf"/>
</dbReference>
<keyword evidence="1" id="KW-0732">Signal</keyword>
<dbReference type="SUPFAM" id="SSF51161">
    <property type="entry name" value="Trimeric LpxA-like enzymes"/>
    <property type="match status" value="1"/>
</dbReference>
<gene>
    <name evidence="2" type="ORF">OCL06_11980</name>
</gene>
<evidence type="ECO:0000313" key="3">
    <source>
        <dbReference type="Proteomes" id="UP001209257"/>
    </source>
</evidence>
<dbReference type="RefSeq" id="WP_262994807.1">
    <property type="nucleotide sequence ID" value="NZ_JAOTJC010000008.1"/>
</dbReference>
<evidence type="ECO:0008006" key="4">
    <source>
        <dbReference type="Google" id="ProtNLM"/>
    </source>
</evidence>
<evidence type="ECO:0000313" key="2">
    <source>
        <dbReference type="EMBL" id="MCU7555308.1"/>
    </source>
</evidence>
<evidence type="ECO:0000256" key="1">
    <source>
        <dbReference type="SAM" id="SignalP"/>
    </source>
</evidence>
<feature type="chain" id="PRO_5045052852" description="Polymer-forming cytoskeletal protein" evidence="1">
    <location>
        <begin position="19"/>
        <end position="221"/>
    </location>
</feature>
<dbReference type="Gene3D" id="2.160.10.10">
    <property type="entry name" value="Hexapeptide repeat proteins"/>
    <property type="match status" value="1"/>
</dbReference>
<comment type="caution">
    <text evidence="2">The sequence shown here is derived from an EMBL/GenBank/DDBJ whole genome shotgun (WGS) entry which is preliminary data.</text>
</comment>